<evidence type="ECO:0000256" key="1">
    <source>
        <dbReference type="ARBA" id="ARBA00004141"/>
    </source>
</evidence>
<dbReference type="PANTHER" id="PTHR11730">
    <property type="entry name" value="AMMONIUM TRANSPORTER"/>
    <property type="match status" value="1"/>
</dbReference>
<keyword evidence="13" id="KW-1185">Reference proteome</keyword>
<evidence type="ECO:0000313" key="10">
    <source>
        <dbReference type="EMBL" id="QJT09865.1"/>
    </source>
</evidence>
<feature type="transmembrane region" description="Helical" evidence="8">
    <location>
        <begin position="398"/>
        <end position="422"/>
    </location>
</feature>
<dbReference type="NCBIfam" id="TIGR00836">
    <property type="entry name" value="amt"/>
    <property type="match status" value="1"/>
</dbReference>
<dbReference type="SUPFAM" id="SSF111352">
    <property type="entry name" value="Ammonium transporter"/>
    <property type="match status" value="1"/>
</dbReference>
<feature type="transmembrane region" description="Helical" evidence="8">
    <location>
        <begin position="243"/>
        <end position="260"/>
    </location>
</feature>
<accession>A0A6P1ZNX3</accession>
<gene>
    <name evidence="11" type="ORF">DQK91_05060</name>
    <name evidence="10" type="ORF">E8L03_13375</name>
</gene>
<feature type="transmembrane region" description="Helical" evidence="8">
    <location>
        <begin position="308"/>
        <end position="325"/>
    </location>
</feature>
<dbReference type="GO" id="GO:0097272">
    <property type="term" value="P:ammonium homeostasis"/>
    <property type="evidence" value="ECO:0007669"/>
    <property type="project" value="TreeGrafter"/>
</dbReference>
<dbReference type="EMBL" id="CP039543">
    <property type="protein sequence ID" value="QJT09865.1"/>
    <property type="molecule type" value="Genomic_DNA"/>
</dbReference>
<dbReference type="AlphaFoldDB" id="A0A6P1ZNX3"/>
<dbReference type="InterPro" id="IPR029020">
    <property type="entry name" value="Ammonium/urea_transptr"/>
</dbReference>
<dbReference type="Proteomes" id="UP000434052">
    <property type="component" value="Unassembled WGS sequence"/>
</dbReference>
<keyword evidence="5 8" id="KW-1133">Transmembrane helix</keyword>
<feature type="transmembrane region" description="Helical" evidence="8">
    <location>
        <begin position="272"/>
        <end position="296"/>
    </location>
</feature>
<sequence>MVSRITVHKSRLVLGMAVLGVLMAPGLALAQDAPEMLLQSNANILWTLIAGVLVMFMQAGFACVECGFTRAKNAGNILMKNYLDFGAGAIAFFLLGFGIMFGTDVSGVFGSSGFALGGANGATPDGQWTLTFWFFQSVFAATSATIVSGAVAERTKFGSYIVISIITTALIYPVSGHWCWGSLWLGDAGAGWLEGFGFIDFAGSTVVHSVGGWVGLAGALVLGPRIGKYASDGTARAIPGHNIPLASLGVFILWFGWFGFNPGSTTTADGTIGYIAVNTSLAAAAGMLGAMITVWLKHGKPDPSMTMNGVLAGLVAITAGCYELSPVGSIVIGAVAGMVCVFSVEFIDKVLKIDDPVGAVSVHGVCGALGTLGAGLLAAPGYGDAVGLFYGGSIDVFFVQALGVAVVFVWAFGVGFIAFSVVKAVMGLRASKEDEIKGLDLSEHGTEGYNGFQIFTVE</sequence>
<evidence type="ECO:0000256" key="5">
    <source>
        <dbReference type="ARBA" id="ARBA00022989"/>
    </source>
</evidence>
<proteinExistence type="inferred from homology"/>
<evidence type="ECO:0000256" key="3">
    <source>
        <dbReference type="ARBA" id="ARBA00022448"/>
    </source>
</evidence>
<name>A0A6P1ZNX3_9BACT</name>
<dbReference type="Gene3D" id="1.10.3430.10">
    <property type="entry name" value="Ammonium transporter AmtB like domains"/>
    <property type="match status" value="1"/>
</dbReference>
<evidence type="ECO:0000313" key="12">
    <source>
        <dbReference type="Proteomes" id="UP000434052"/>
    </source>
</evidence>
<keyword evidence="4 8" id="KW-0812">Transmembrane</keyword>
<dbReference type="InterPro" id="IPR018047">
    <property type="entry name" value="Ammonium_transpt_CS"/>
</dbReference>
<keyword evidence="7 8" id="KW-0924">Ammonia transport</keyword>
<evidence type="ECO:0000256" key="7">
    <source>
        <dbReference type="ARBA" id="ARBA00023177"/>
    </source>
</evidence>
<comment type="subcellular location">
    <subcellularLocation>
        <location evidence="8">Cell membrane</location>
        <topology evidence="8">Multi-pass membrane protein</topology>
    </subcellularLocation>
    <subcellularLocation>
        <location evidence="1">Membrane</location>
        <topology evidence="1">Multi-pass membrane protein</topology>
    </subcellularLocation>
</comment>
<feature type="transmembrane region" description="Helical" evidence="8">
    <location>
        <begin position="46"/>
        <end position="64"/>
    </location>
</feature>
<dbReference type="EMBL" id="QMIF01000002">
    <property type="protein sequence ID" value="TVM36018.1"/>
    <property type="molecule type" value="Genomic_DNA"/>
</dbReference>
<feature type="domain" description="Ammonium transporter AmtB-like" evidence="9">
    <location>
        <begin position="45"/>
        <end position="449"/>
    </location>
</feature>
<protein>
    <recommendedName>
        <fullName evidence="8">Ammonium transporter</fullName>
    </recommendedName>
</protein>
<feature type="transmembrane region" description="Helical" evidence="8">
    <location>
        <begin position="157"/>
        <end position="175"/>
    </location>
</feature>
<feature type="transmembrane region" description="Helical" evidence="8">
    <location>
        <begin position="359"/>
        <end position="378"/>
    </location>
</feature>
<feature type="transmembrane region" description="Helical" evidence="8">
    <location>
        <begin position="195"/>
        <end position="222"/>
    </location>
</feature>
<reference evidence="11 12" key="1">
    <citation type="submission" date="2018-06" db="EMBL/GenBank/DDBJ databases">
        <title>Complete genome of Desulfovibrio marinus P48SEP.</title>
        <authorList>
            <person name="Crispim J.S."/>
            <person name="Vidigal P.M.P."/>
            <person name="Silva L.C.F."/>
            <person name="Araujo L.C."/>
            <person name="Laguardia C.N."/>
            <person name="Dias R.S."/>
            <person name="Sousa M.P."/>
            <person name="Paula S.O."/>
            <person name="Silva C."/>
        </authorList>
    </citation>
    <scope>NUCLEOTIDE SEQUENCE [LARGE SCALE GENOMIC DNA]</scope>
    <source>
        <strain evidence="11 12">P48SEP</strain>
    </source>
</reference>
<dbReference type="OrthoDB" id="9814202at2"/>
<dbReference type="InterPro" id="IPR001905">
    <property type="entry name" value="Ammonium_transpt"/>
</dbReference>
<evidence type="ECO:0000259" key="9">
    <source>
        <dbReference type="Pfam" id="PF00909"/>
    </source>
</evidence>
<feature type="transmembrane region" description="Helical" evidence="8">
    <location>
        <begin position="331"/>
        <end position="347"/>
    </location>
</feature>
<evidence type="ECO:0000313" key="11">
    <source>
        <dbReference type="EMBL" id="TVM36018.1"/>
    </source>
</evidence>
<evidence type="ECO:0000256" key="2">
    <source>
        <dbReference type="ARBA" id="ARBA00005887"/>
    </source>
</evidence>
<evidence type="ECO:0000256" key="8">
    <source>
        <dbReference type="RuleBase" id="RU362002"/>
    </source>
</evidence>
<evidence type="ECO:0000256" key="6">
    <source>
        <dbReference type="ARBA" id="ARBA00023136"/>
    </source>
</evidence>
<dbReference type="InterPro" id="IPR024041">
    <property type="entry name" value="NH4_transpt_AmtB-like_dom"/>
</dbReference>
<comment type="similarity">
    <text evidence="2 8">Belongs to the ammonia transporter channel (TC 1.A.11.2) family.</text>
</comment>
<keyword evidence="3 8" id="KW-0813">Transport</keyword>
<dbReference type="Pfam" id="PF00909">
    <property type="entry name" value="Ammonium_transp"/>
    <property type="match status" value="1"/>
</dbReference>
<dbReference type="Proteomes" id="UP000503251">
    <property type="component" value="Chromosome"/>
</dbReference>
<dbReference type="GO" id="GO:0005886">
    <property type="term" value="C:plasma membrane"/>
    <property type="evidence" value="ECO:0007669"/>
    <property type="project" value="UniProtKB-SubCell"/>
</dbReference>
<dbReference type="PANTHER" id="PTHR11730:SF89">
    <property type="entry name" value="AMMONIUM TRANSPORTER SLL0108-RELATED"/>
    <property type="match status" value="1"/>
</dbReference>
<evidence type="ECO:0000256" key="4">
    <source>
        <dbReference type="ARBA" id="ARBA00022692"/>
    </source>
</evidence>
<organism evidence="11 12">
    <name type="scientific">Oceanidesulfovibrio marinus</name>
    <dbReference type="NCBI Taxonomy" id="370038"/>
    <lineage>
        <taxon>Bacteria</taxon>
        <taxon>Pseudomonadati</taxon>
        <taxon>Thermodesulfobacteriota</taxon>
        <taxon>Desulfovibrionia</taxon>
        <taxon>Desulfovibrionales</taxon>
        <taxon>Desulfovibrionaceae</taxon>
        <taxon>Oceanidesulfovibrio</taxon>
    </lineage>
</organism>
<feature type="transmembrane region" description="Helical" evidence="8">
    <location>
        <begin position="85"/>
        <end position="110"/>
    </location>
</feature>
<reference evidence="10 13" key="2">
    <citation type="submission" date="2019-04" db="EMBL/GenBank/DDBJ databases">
        <title>Isolation and culture of sulfate reducing bacteria from the cold seep of the South China Sea.</title>
        <authorList>
            <person name="Sun C."/>
            <person name="Liu R."/>
        </authorList>
    </citation>
    <scope>NUCLEOTIDE SEQUENCE [LARGE SCALE GENOMIC DNA]</scope>
    <source>
        <strain evidence="10 13">CS1</strain>
    </source>
</reference>
<feature type="transmembrane region" description="Helical" evidence="8">
    <location>
        <begin position="130"/>
        <end position="150"/>
    </location>
</feature>
<evidence type="ECO:0000313" key="13">
    <source>
        <dbReference type="Proteomes" id="UP000503251"/>
    </source>
</evidence>
<dbReference type="PROSITE" id="PS01219">
    <property type="entry name" value="AMMONIUM_TRANSP"/>
    <property type="match status" value="1"/>
</dbReference>
<keyword evidence="6 8" id="KW-0472">Membrane</keyword>
<dbReference type="GO" id="GO:0008519">
    <property type="term" value="F:ammonium channel activity"/>
    <property type="evidence" value="ECO:0007669"/>
    <property type="project" value="InterPro"/>
</dbReference>